<protein>
    <submittedName>
        <fullName evidence="3">RNA-directed DNA polymerase</fullName>
    </submittedName>
</protein>
<dbReference type="EMBL" id="CP137852">
    <property type="protein sequence ID" value="WPB87470.1"/>
    <property type="molecule type" value="Genomic_DNA"/>
</dbReference>
<evidence type="ECO:0000259" key="2">
    <source>
        <dbReference type="PROSITE" id="PS50878"/>
    </source>
</evidence>
<dbReference type="PANTHER" id="PTHR34047:SF8">
    <property type="entry name" value="PROTEIN YKFC"/>
    <property type="match status" value="1"/>
</dbReference>
<keyword evidence="3" id="KW-0808">Transferase</keyword>
<dbReference type="InterPro" id="IPR000477">
    <property type="entry name" value="RT_dom"/>
</dbReference>
<keyword evidence="3" id="KW-0548">Nucleotidyltransferase</keyword>
<dbReference type="CDD" id="cd01646">
    <property type="entry name" value="RT_Bac_retron_I"/>
    <property type="match status" value="1"/>
</dbReference>
<dbReference type="InterPro" id="IPR051083">
    <property type="entry name" value="GrpII_Intron_Splice-Mob/Def"/>
</dbReference>
<accession>A0ABZ0PPK7</accession>
<evidence type="ECO:0000313" key="4">
    <source>
        <dbReference type="Proteomes" id="UP001305521"/>
    </source>
</evidence>
<sequence>MRLNRSQRLRRFLEAGYLAEELPPPFVSYSFARVRGALLTEWKAATDFPKFRSRPEQFTIPRYASARRRISIPNPINFFRLSSEIANGWNEIRDFLASSKITEFRPIIDAEGPRSIFKLDFDLVGQRQAQILADYDFVFKTDISRFYPSIYTHSIPWALYGKIWVKENHKTKKFKDSLGDKLDFELRKGQEDQSIGIPIGPDTSRILSEIVAIGLERELKPLLSDLDRRSVRYVDDILIGFDEFESEDKISAVLEGAVAHFELDININKTKILGKRGVETFEWITELRACSVRNVTPKAQRDDLERFFKLALFYASTNEKDAVLKWAMKRSRSFDVLKDNSNFYCDYMLRLCRKSLSTLPILSQMLIEAKSNGWPIPSDRINKFISDILMIHAPIGHAFEVSWALFLAKGLRIKLYKEKMSDVFKIESSLCALICMDLNARGLIDGGVDESYWLLYANEQGLRSPMWLLSYEAARKKWWSDGRYKYVEKHSLFGPMLKRGVFFYDENRNVPRLRSELQRAKRQRIRTAKIFRNWVDYM</sequence>
<name>A0ABZ0PPK7_9PROT</name>
<proteinExistence type="inferred from homology"/>
<dbReference type="RefSeq" id="WP_318651422.1">
    <property type="nucleotide sequence ID" value="NZ_CP137852.1"/>
</dbReference>
<keyword evidence="3" id="KW-0695">RNA-directed DNA polymerase</keyword>
<gene>
    <name evidence="3" type="ORF">R9Z33_11455</name>
</gene>
<dbReference type="Proteomes" id="UP001305521">
    <property type="component" value="Chromosome"/>
</dbReference>
<dbReference type="PANTHER" id="PTHR34047">
    <property type="entry name" value="NUCLEAR INTRON MATURASE 1, MITOCHONDRIAL-RELATED"/>
    <property type="match status" value="1"/>
</dbReference>
<dbReference type="PROSITE" id="PS50878">
    <property type="entry name" value="RT_POL"/>
    <property type="match status" value="1"/>
</dbReference>
<evidence type="ECO:0000313" key="3">
    <source>
        <dbReference type="EMBL" id="WPB87470.1"/>
    </source>
</evidence>
<feature type="domain" description="Reverse transcriptase" evidence="2">
    <location>
        <begin position="1"/>
        <end position="312"/>
    </location>
</feature>
<dbReference type="GO" id="GO:0003964">
    <property type="term" value="F:RNA-directed DNA polymerase activity"/>
    <property type="evidence" value="ECO:0007669"/>
    <property type="project" value="UniProtKB-KW"/>
</dbReference>
<organism evidence="3 4">
    <name type="scientific">Sediminicoccus rosea</name>
    <dbReference type="NCBI Taxonomy" id="1225128"/>
    <lineage>
        <taxon>Bacteria</taxon>
        <taxon>Pseudomonadati</taxon>
        <taxon>Pseudomonadota</taxon>
        <taxon>Alphaproteobacteria</taxon>
        <taxon>Acetobacterales</taxon>
        <taxon>Roseomonadaceae</taxon>
        <taxon>Sediminicoccus</taxon>
    </lineage>
</organism>
<keyword evidence="4" id="KW-1185">Reference proteome</keyword>
<reference evidence="3 4" key="1">
    <citation type="submission" date="2023-11" db="EMBL/GenBank/DDBJ databases">
        <title>Arctic aerobic anoxygenic photoheterotroph Sediminicoccus rosea KRV36 adapts its photosynthesis to long days of polar summer.</title>
        <authorList>
            <person name="Tomasch J."/>
            <person name="Kopejtka K."/>
            <person name="Bily T."/>
            <person name="Gardiner A.T."/>
            <person name="Gardian Z."/>
            <person name="Shivaramu S."/>
            <person name="Koblizek M."/>
            <person name="Engelhardt F."/>
            <person name="Kaftan D."/>
        </authorList>
    </citation>
    <scope>NUCLEOTIDE SEQUENCE [LARGE SCALE GENOMIC DNA]</scope>
    <source>
        <strain evidence="3 4">R-30</strain>
    </source>
</reference>
<comment type="similarity">
    <text evidence="1">Belongs to the bacterial reverse transcriptase family.</text>
</comment>
<evidence type="ECO:0000256" key="1">
    <source>
        <dbReference type="ARBA" id="ARBA00034120"/>
    </source>
</evidence>